<feature type="compositionally biased region" description="Pro residues" evidence="1">
    <location>
        <begin position="16"/>
        <end position="42"/>
    </location>
</feature>
<accession>A0AAW1EHK2</accession>
<dbReference type="GO" id="GO:0006357">
    <property type="term" value="P:regulation of transcription by RNA polymerase II"/>
    <property type="evidence" value="ECO:0007669"/>
    <property type="project" value="TreeGrafter"/>
</dbReference>
<organism evidence="2 3">
    <name type="scientific">Zoarces viviparus</name>
    <name type="common">Viviparous eelpout</name>
    <name type="synonym">Blennius viviparus</name>
    <dbReference type="NCBI Taxonomy" id="48416"/>
    <lineage>
        <taxon>Eukaryota</taxon>
        <taxon>Metazoa</taxon>
        <taxon>Chordata</taxon>
        <taxon>Craniata</taxon>
        <taxon>Vertebrata</taxon>
        <taxon>Euteleostomi</taxon>
        <taxon>Actinopterygii</taxon>
        <taxon>Neopterygii</taxon>
        <taxon>Teleostei</taxon>
        <taxon>Neoteleostei</taxon>
        <taxon>Acanthomorphata</taxon>
        <taxon>Eupercaria</taxon>
        <taxon>Perciformes</taxon>
        <taxon>Cottioidei</taxon>
        <taxon>Zoarcales</taxon>
        <taxon>Zoarcidae</taxon>
        <taxon>Zoarcinae</taxon>
        <taxon>Zoarces</taxon>
    </lineage>
</organism>
<proteinExistence type="predicted"/>
<dbReference type="InterPro" id="IPR040010">
    <property type="entry name" value="ZN608/ZN609"/>
</dbReference>
<dbReference type="Proteomes" id="UP001488805">
    <property type="component" value="Unassembled WGS sequence"/>
</dbReference>
<dbReference type="PANTHER" id="PTHR21564">
    <property type="entry name" value="BRAKELESS PROTEIN"/>
    <property type="match status" value="1"/>
</dbReference>
<sequence length="103" mass="10502">MHPLLLLQVDPMFTVPAPPAPGHPGAPAPSLPSAPSFSPPALPTSNPKQLVVRTRSIGTNTQDGSVSGAPEGDSACLGPCQPGTSVNLEGIVWHETDEGKKCS</sequence>
<dbReference type="EMBL" id="JBCEZU010000221">
    <property type="protein sequence ID" value="KAK9522019.1"/>
    <property type="molecule type" value="Genomic_DNA"/>
</dbReference>
<dbReference type="AlphaFoldDB" id="A0AAW1EHK2"/>
<evidence type="ECO:0000256" key="1">
    <source>
        <dbReference type="SAM" id="MobiDB-lite"/>
    </source>
</evidence>
<reference evidence="2 3" key="1">
    <citation type="journal article" date="2024" name="Genome Biol. Evol.">
        <title>Chromosome-level genome assembly of the viviparous eelpout Zoarces viviparus.</title>
        <authorList>
            <person name="Fuhrmann N."/>
            <person name="Brasseur M.V."/>
            <person name="Bakowski C.E."/>
            <person name="Podsiadlowski L."/>
            <person name="Prost S."/>
            <person name="Krehenwinkel H."/>
            <person name="Mayer C."/>
        </authorList>
    </citation>
    <scope>NUCLEOTIDE SEQUENCE [LARGE SCALE GENOMIC DNA]</scope>
    <source>
        <strain evidence="2">NO-MEL_2022_Ind0_liver</strain>
    </source>
</reference>
<gene>
    <name evidence="2" type="ORF">VZT92_018515</name>
</gene>
<comment type="caution">
    <text evidence="2">The sequence shown here is derived from an EMBL/GenBank/DDBJ whole genome shotgun (WGS) entry which is preliminary data.</text>
</comment>
<evidence type="ECO:0000313" key="3">
    <source>
        <dbReference type="Proteomes" id="UP001488805"/>
    </source>
</evidence>
<dbReference type="PANTHER" id="PTHR21564:SF4">
    <property type="entry name" value="ZINC FINGER PROTEIN 608"/>
    <property type="match status" value="1"/>
</dbReference>
<keyword evidence="3" id="KW-1185">Reference proteome</keyword>
<feature type="compositionally biased region" description="Polar residues" evidence="1">
    <location>
        <begin position="56"/>
        <end position="65"/>
    </location>
</feature>
<protein>
    <submittedName>
        <fullName evidence="2">Uncharacterized protein</fullName>
    </submittedName>
</protein>
<name>A0AAW1EHK2_ZOAVI</name>
<feature type="region of interest" description="Disordered" evidence="1">
    <location>
        <begin position="13"/>
        <end position="81"/>
    </location>
</feature>
<evidence type="ECO:0000313" key="2">
    <source>
        <dbReference type="EMBL" id="KAK9522019.1"/>
    </source>
</evidence>
<dbReference type="GO" id="GO:0005634">
    <property type="term" value="C:nucleus"/>
    <property type="evidence" value="ECO:0007669"/>
    <property type="project" value="TreeGrafter"/>
</dbReference>